<gene>
    <name evidence="2" type="ORF">SAMN02982917_6745</name>
</gene>
<reference evidence="2 3" key="1">
    <citation type="submission" date="2017-04" db="EMBL/GenBank/DDBJ databases">
        <authorList>
            <person name="Afonso C.L."/>
            <person name="Miller P.J."/>
            <person name="Scott M.A."/>
            <person name="Spackman E."/>
            <person name="Goraichik I."/>
            <person name="Dimitrov K.M."/>
            <person name="Suarez D.L."/>
            <person name="Swayne D.E."/>
        </authorList>
    </citation>
    <scope>NUCLEOTIDE SEQUENCE [LARGE SCALE GENOMIC DNA]</scope>
    <source>
        <strain evidence="2 3">A2P</strain>
    </source>
</reference>
<sequence length="209" mass="22591">MAACTECLTRQQPAQAVSACSPKPTPIVLVSRCVASRNAELPPIFIYSPVPLHEGMQNRKGPFLSLQARRHVRRSRSCRRRHSPSRVQQANRVYNVPNGMPVSCSMARHHMLQKHTHQIAKIALRSAAPVRGSLGPVRAGRVPSLAIAVSPNKHLLDKGIGIRERVPGGWGGACGTNGSAHRMRVQAVTSRAADRPDHAPAATPLLSSK</sequence>
<organism evidence="2 3">
    <name type="scientific">Azospirillum oryzae</name>
    <dbReference type="NCBI Taxonomy" id="286727"/>
    <lineage>
        <taxon>Bacteria</taxon>
        <taxon>Pseudomonadati</taxon>
        <taxon>Pseudomonadota</taxon>
        <taxon>Alphaproteobacteria</taxon>
        <taxon>Rhodospirillales</taxon>
        <taxon>Azospirillaceae</taxon>
        <taxon>Azospirillum</taxon>
    </lineage>
</organism>
<accession>A0A1X7HNQ4</accession>
<dbReference type="EMBL" id="FXAK01000009">
    <property type="protein sequence ID" value="SMF89473.1"/>
    <property type="molecule type" value="Genomic_DNA"/>
</dbReference>
<evidence type="ECO:0000256" key="1">
    <source>
        <dbReference type="SAM" id="MobiDB-lite"/>
    </source>
</evidence>
<dbReference type="Proteomes" id="UP000192936">
    <property type="component" value="Unassembled WGS sequence"/>
</dbReference>
<name>A0A1X7HNQ4_9PROT</name>
<proteinExistence type="predicted"/>
<evidence type="ECO:0000313" key="2">
    <source>
        <dbReference type="EMBL" id="SMF89473.1"/>
    </source>
</evidence>
<protein>
    <submittedName>
        <fullName evidence="2">Uncharacterized protein</fullName>
    </submittedName>
</protein>
<dbReference type="AlphaFoldDB" id="A0A1X7HNQ4"/>
<feature type="region of interest" description="Disordered" evidence="1">
    <location>
        <begin position="189"/>
        <end position="209"/>
    </location>
</feature>
<evidence type="ECO:0000313" key="3">
    <source>
        <dbReference type="Proteomes" id="UP000192936"/>
    </source>
</evidence>